<evidence type="ECO:0000313" key="3">
    <source>
        <dbReference type="Proteomes" id="UP000239047"/>
    </source>
</evidence>
<feature type="domain" description="PIN" evidence="1">
    <location>
        <begin position="2"/>
        <end position="112"/>
    </location>
</feature>
<proteinExistence type="predicted"/>
<dbReference type="NCBIfam" id="TIGR00305">
    <property type="entry name" value="putative toxin-antitoxin system toxin component, PIN family"/>
    <property type="match status" value="1"/>
</dbReference>
<evidence type="ECO:0000313" key="2">
    <source>
        <dbReference type="EMBL" id="PPA70052.1"/>
    </source>
</evidence>
<keyword evidence="3" id="KW-1185">Reference proteome</keyword>
<organism evidence="2 3">
    <name type="scientific">Jeotgalibacillus proteolyticus</name>
    <dbReference type="NCBI Taxonomy" id="2082395"/>
    <lineage>
        <taxon>Bacteria</taxon>
        <taxon>Bacillati</taxon>
        <taxon>Bacillota</taxon>
        <taxon>Bacilli</taxon>
        <taxon>Bacillales</taxon>
        <taxon>Caryophanaceae</taxon>
        <taxon>Jeotgalibacillus</taxon>
    </lineage>
</organism>
<dbReference type="InterPro" id="IPR029060">
    <property type="entry name" value="PIN-like_dom_sf"/>
</dbReference>
<comment type="caution">
    <text evidence="2">The sequence shown here is derived from an EMBL/GenBank/DDBJ whole genome shotgun (WGS) entry which is preliminary data.</text>
</comment>
<protein>
    <submittedName>
        <fullName evidence="2">Putative toxin-antitoxin system toxin component, PIN family</fullName>
    </submittedName>
</protein>
<reference evidence="2 3" key="1">
    <citation type="submission" date="2018-02" db="EMBL/GenBank/DDBJ databases">
        <title>Jeotgalibacillus proteolyticum sp. nov. a protease producing bacterium isolated from ocean sediments of Laizhou Bay.</title>
        <authorList>
            <person name="Li Y."/>
        </authorList>
    </citation>
    <scope>NUCLEOTIDE SEQUENCE [LARGE SCALE GENOMIC DNA]</scope>
    <source>
        <strain evidence="2 3">22-7</strain>
    </source>
</reference>
<dbReference type="AlphaFoldDB" id="A0A2S5GAL2"/>
<dbReference type="EMBL" id="PREZ01000004">
    <property type="protein sequence ID" value="PPA70052.1"/>
    <property type="molecule type" value="Genomic_DNA"/>
</dbReference>
<accession>A0A2S5GAL2</accession>
<dbReference type="OrthoDB" id="32918at2"/>
<sequence>MRVIIDTSTLINGLLNDDDSHACYLINRIHDKSLQLVTTEEMAKELGVSLLIVCEREGKEAKQAIRAALKFVHASEKVSPELKFKNCKDPYDAMFIECAIAANVTHVISDDYSLHSIKEYCKDPTALAQIVDIQFQTPDEFVRQIYPKRHKLIEARKAKAE</sequence>
<dbReference type="PANTHER" id="PTHR34610:SF3">
    <property type="entry name" value="SSL7007 PROTEIN"/>
    <property type="match status" value="1"/>
</dbReference>
<gene>
    <name evidence="2" type="ORF">C4B60_10680</name>
</gene>
<dbReference type="RefSeq" id="WP_104058002.1">
    <property type="nucleotide sequence ID" value="NZ_PREZ01000004.1"/>
</dbReference>
<evidence type="ECO:0000259" key="1">
    <source>
        <dbReference type="Pfam" id="PF13470"/>
    </source>
</evidence>
<dbReference type="InterPro" id="IPR002716">
    <property type="entry name" value="PIN_dom"/>
</dbReference>
<name>A0A2S5GAL2_9BACL</name>
<dbReference type="InterPro" id="IPR002850">
    <property type="entry name" value="PIN_toxin-like"/>
</dbReference>
<dbReference type="SUPFAM" id="SSF88723">
    <property type="entry name" value="PIN domain-like"/>
    <property type="match status" value="1"/>
</dbReference>
<dbReference type="PANTHER" id="PTHR34610">
    <property type="entry name" value="SSL7007 PROTEIN"/>
    <property type="match status" value="1"/>
</dbReference>
<dbReference type="Proteomes" id="UP000239047">
    <property type="component" value="Unassembled WGS sequence"/>
</dbReference>
<dbReference type="Pfam" id="PF13470">
    <property type="entry name" value="PIN_3"/>
    <property type="match status" value="1"/>
</dbReference>